<reference evidence="2 3" key="1">
    <citation type="submission" date="2020-10" db="EMBL/GenBank/DDBJ databases">
        <title>Phylogeny of dyella-like bacteria.</title>
        <authorList>
            <person name="Fu J."/>
        </authorList>
    </citation>
    <scope>NUCLEOTIDE SEQUENCE [LARGE SCALE GENOMIC DNA]</scope>
    <source>
        <strain evidence="2 3">DKC-1</strain>
    </source>
</reference>
<feature type="transmembrane region" description="Helical" evidence="1">
    <location>
        <begin position="128"/>
        <end position="148"/>
    </location>
</feature>
<feature type="transmembrane region" description="Helical" evidence="1">
    <location>
        <begin position="187"/>
        <end position="208"/>
    </location>
</feature>
<protein>
    <submittedName>
        <fullName evidence="2">NnrS family protein</fullName>
    </submittedName>
</protein>
<feature type="transmembrane region" description="Helical" evidence="1">
    <location>
        <begin position="378"/>
        <end position="398"/>
    </location>
</feature>
<proteinExistence type="predicted"/>
<feature type="transmembrane region" description="Helical" evidence="1">
    <location>
        <begin position="229"/>
        <end position="248"/>
    </location>
</feature>
<sequence>MSTASTSPAIADDPAALLAAAPHRPLFLAGTVAVLLAMAWWTLELASLRFGWVRWPQPTVPPVWGHAVLIQYGLFPLFMFGFLMTTFPRWMNGPEVSPRRYLPVAGGVLGGYVLGTLGLLGMPALLKLGLVAMLAGHLLGTGTLAGVLRTATDRNWHGWSCLAALCMGTLGLAVFTAWLFAPGLPVALGWLAVKLGTFGFLLPVYFTVCHRMLPFFSKNRVAGYAMWRPAWSLPVAWSLLLAHLWLDWTGLPQWLWLCDLPLAVLFGLHVLMWKPWRCLQPGLLAVLHIAFAWLPMAFVLFSVQDLALVIRGKQVLGLAPLHALAIGFFGSMLVAMVTRVTHGHSGRPLQMHPVPWLCFVLLQGVALLRIRAELGGDRYLWLVIAGAAWLLAFLPWVLRSAWIYLTPRADGRPG</sequence>
<accession>A0ABW8KLB8</accession>
<organism evidence="2 3">
    <name type="scientific">Dyella agri</name>
    <dbReference type="NCBI Taxonomy" id="1926869"/>
    <lineage>
        <taxon>Bacteria</taxon>
        <taxon>Pseudomonadati</taxon>
        <taxon>Pseudomonadota</taxon>
        <taxon>Gammaproteobacteria</taxon>
        <taxon>Lysobacterales</taxon>
        <taxon>Rhodanobacteraceae</taxon>
        <taxon>Dyella</taxon>
    </lineage>
</organism>
<feature type="transmembrane region" description="Helical" evidence="1">
    <location>
        <begin position="26"/>
        <end position="43"/>
    </location>
</feature>
<feature type="transmembrane region" description="Helical" evidence="1">
    <location>
        <begin position="160"/>
        <end position="181"/>
    </location>
</feature>
<dbReference type="InterPro" id="IPR010266">
    <property type="entry name" value="NnrS"/>
</dbReference>
<dbReference type="EMBL" id="JADIKL010000010">
    <property type="protein sequence ID" value="MFK2932251.1"/>
    <property type="molecule type" value="Genomic_DNA"/>
</dbReference>
<feature type="transmembrane region" description="Helical" evidence="1">
    <location>
        <begin position="354"/>
        <end position="372"/>
    </location>
</feature>
<keyword evidence="3" id="KW-1185">Reference proteome</keyword>
<evidence type="ECO:0000313" key="2">
    <source>
        <dbReference type="EMBL" id="MFK2932251.1"/>
    </source>
</evidence>
<feature type="transmembrane region" description="Helical" evidence="1">
    <location>
        <begin position="63"/>
        <end position="83"/>
    </location>
</feature>
<feature type="transmembrane region" description="Helical" evidence="1">
    <location>
        <begin position="104"/>
        <end position="122"/>
    </location>
</feature>
<gene>
    <name evidence="2" type="ORF">ISP14_15815</name>
</gene>
<evidence type="ECO:0000256" key="1">
    <source>
        <dbReference type="SAM" id="Phobius"/>
    </source>
</evidence>
<dbReference type="RefSeq" id="WP_404541643.1">
    <property type="nucleotide sequence ID" value="NZ_JADIKL010000010.1"/>
</dbReference>
<feature type="transmembrane region" description="Helical" evidence="1">
    <location>
        <begin position="283"/>
        <end position="303"/>
    </location>
</feature>
<keyword evidence="1" id="KW-0812">Transmembrane</keyword>
<evidence type="ECO:0000313" key="3">
    <source>
        <dbReference type="Proteomes" id="UP001620397"/>
    </source>
</evidence>
<name>A0ABW8KLB8_9GAMM</name>
<dbReference type="Proteomes" id="UP001620397">
    <property type="component" value="Unassembled WGS sequence"/>
</dbReference>
<keyword evidence="1" id="KW-1133">Transmembrane helix</keyword>
<keyword evidence="1" id="KW-0472">Membrane</keyword>
<dbReference type="Pfam" id="PF05940">
    <property type="entry name" value="NnrS"/>
    <property type="match status" value="1"/>
</dbReference>
<feature type="transmembrane region" description="Helical" evidence="1">
    <location>
        <begin position="323"/>
        <end position="342"/>
    </location>
</feature>
<comment type="caution">
    <text evidence="2">The sequence shown here is derived from an EMBL/GenBank/DDBJ whole genome shotgun (WGS) entry which is preliminary data.</text>
</comment>